<protein>
    <submittedName>
        <fullName evidence="1">Uncharacterized protein</fullName>
    </submittedName>
</protein>
<proteinExistence type="predicted"/>
<sequence length="71" mass="7995">MNFWRAIGGLVLLAVVGLAIEFAVVLKADHDERTFHVEQQQQKEQATIERKCKGKFPLSGANQRRCVEGDL</sequence>
<comment type="caution">
    <text evidence="1">The sequence shown here is derived from an EMBL/GenBank/DDBJ whole genome shotgun (WGS) entry which is preliminary data.</text>
</comment>
<reference evidence="1" key="1">
    <citation type="journal article" date="2015" name="Nature">
        <title>Complex archaea that bridge the gap between prokaryotes and eukaryotes.</title>
        <authorList>
            <person name="Spang A."/>
            <person name="Saw J.H."/>
            <person name="Jorgensen S.L."/>
            <person name="Zaremba-Niedzwiedzka K."/>
            <person name="Martijn J."/>
            <person name="Lind A.E."/>
            <person name="van Eijk R."/>
            <person name="Schleper C."/>
            <person name="Guy L."/>
            <person name="Ettema T.J."/>
        </authorList>
    </citation>
    <scope>NUCLEOTIDE SEQUENCE</scope>
</reference>
<gene>
    <name evidence="1" type="ORF">LCGC14_2403210</name>
</gene>
<organism evidence="1">
    <name type="scientific">marine sediment metagenome</name>
    <dbReference type="NCBI Taxonomy" id="412755"/>
    <lineage>
        <taxon>unclassified sequences</taxon>
        <taxon>metagenomes</taxon>
        <taxon>ecological metagenomes</taxon>
    </lineage>
</organism>
<accession>A0A0F9EP41</accession>
<dbReference type="AlphaFoldDB" id="A0A0F9EP41"/>
<evidence type="ECO:0000313" key="1">
    <source>
        <dbReference type="EMBL" id="KKL25648.1"/>
    </source>
</evidence>
<dbReference type="EMBL" id="LAZR01036139">
    <property type="protein sequence ID" value="KKL25648.1"/>
    <property type="molecule type" value="Genomic_DNA"/>
</dbReference>
<name>A0A0F9EP41_9ZZZZ</name>